<proteinExistence type="predicted"/>
<keyword evidence="2" id="KW-1185">Reference proteome</keyword>
<gene>
    <name evidence="1" type="ORF">EPI10_033505</name>
</gene>
<name>A0A5B6X9F8_9ROSI</name>
<evidence type="ECO:0000313" key="2">
    <source>
        <dbReference type="Proteomes" id="UP000325315"/>
    </source>
</evidence>
<accession>A0A5B6X9F8</accession>
<comment type="caution">
    <text evidence="1">The sequence shown here is derived from an EMBL/GenBank/DDBJ whole genome shotgun (WGS) entry which is preliminary data.</text>
</comment>
<evidence type="ECO:0000313" key="1">
    <source>
        <dbReference type="EMBL" id="KAA3489964.1"/>
    </source>
</evidence>
<dbReference type="AlphaFoldDB" id="A0A5B6X9F8"/>
<protein>
    <submittedName>
        <fullName evidence="1">Zinc finger FYVE domain-containing 26</fullName>
    </submittedName>
</protein>
<sequence>MHIYFCIYILQFIGQNQIHVLISLNFKVLMASQAYEALNFQSLFKSEEFVVEEVISVFCYVKNEKELGNIWGKKRNMCTVVQLYLNY</sequence>
<dbReference type="Proteomes" id="UP000325315">
    <property type="component" value="Unassembled WGS sequence"/>
</dbReference>
<dbReference type="OrthoDB" id="1936617at2759"/>
<dbReference type="EMBL" id="SMMG02000001">
    <property type="protein sequence ID" value="KAA3489964.1"/>
    <property type="molecule type" value="Genomic_DNA"/>
</dbReference>
<reference evidence="2" key="1">
    <citation type="journal article" date="2019" name="Plant Biotechnol. J.">
        <title>Genome sequencing of the Australian wild diploid species Gossypium australe highlights disease resistance and delayed gland morphogenesis.</title>
        <authorList>
            <person name="Cai Y."/>
            <person name="Cai X."/>
            <person name="Wang Q."/>
            <person name="Wang P."/>
            <person name="Zhang Y."/>
            <person name="Cai C."/>
            <person name="Xu Y."/>
            <person name="Wang K."/>
            <person name="Zhou Z."/>
            <person name="Wang C."/>
            <person name="Geng S."/>
            <person name="Li B."/>
            <person name="Dong Q."/>
            <person name="Hou Y."/>
            <person name="Wang H."/>
            <person name="Ai P."/>
            <person name="Liu Z."/>
            <person name="Yi F."/>
            <person name="Sun M."/>
            <person name="An G."/>
            <person name="Cheng J."/>
            <person name="Zhang Y."/>
            <person name="Shi Q."/>
            <person name="Xie Y."/>
            <person name="Shi X."/>
            <person name="Chang Y."/>
            <person name="Huang F."/>
            <person name="Chen Y."/>
            <person name="Hong S."/>
            <person name="Mi L."/>
            <person name="Sun Q."/>
            <person name="Zhang L."/>
            <person name="Zhou B."/>
            <person name="Peng R."/>
            <person name="Zhang X."/>
            <person name="Liu F."/>
        </authorList>
    </citation>
    <scope>NUCLEOTIDE SEQUENCE [LARGE SCALE GENOMIC DNA]</scope>
    <source>
        <strain evidence="2">cv. PA1801</strain>
    </source>
</reference>
<organism evidence="1 2">
    <name type="scientific">Gossypium australe</name>
    <dbReference type="NCBI Taxonomy" id="47621"/>
    <lineage>
        <taxon>Eukaryota</taxon>
        <taxon>Viridiplantae</taxon>
        <taxon>Streptophyta</taxon>
        <taxon>Embryophyta</taxon>
        <taxon>Tracheophyta</taxon>
        <taxon>Spermatophyta</taxon>
        <taxon>Magnoliopsida</taxon>
        <taxon>eudicotyledons</taxon>
        <taxon>Gunneridae</taxon>
        <taxon>Pentapetalae</taxon>
        <taxon>rosids</taxon>
        <taxon>malvids</taxon>
        <taxon>Malvales</taxon>
        <taxon>Malvaceae</taxon>
        <taxon>Malvoideae</taxon>
        <taxon>Gossypium</taxon>
    </lineage>
</organism>